<dbReference type="RefSeq" id="WP_229293671.1">
    <property type="nucleotide sequence ID" value="NZ_CP086654.1"/>
</dbReference>
<keyword evidence="3 7" id="KW-0812">Transmembrane</keyword>
<dbReference type="Pfam" id="PF06738">
    <property type="entry name" value="ThrE"/>
    <property type="match status" value="1"/>
</dbReference>
<evidence type="ECO:0000313" key="9">
    <source>
        <dbReference type="EMBL" id="UEX91192.1"/>
    </source>
</evidence>
<name>A0ABY3PFT7_9STAP</name>
<feature type="domain" description="Threonine/serine exporter-like N-terminal" evidence="8">
    <location>
        <begin position="3"/>
        <end position="236"/>
    </location>
</feature>
<reference evidence="9 10" key="1">
    <citation type="journal article" date="2022" name="Pathogens">
        <title>Staphylococcus ratti sp. nov. Isolated from a Lab Rat.</title>
        <authorList>
            <person name="Kovarovic V."/>
            <person name="Sedlacek I."/>
            <person name="Petras P."/>
            <person name="Kralova S."/>
            <person name="Maslanova I."/>
            <person name="Svec P."/>
            <person name="Neumann-Schaal M."/>
            <person name="Botka T."/>
            <person name="Gelbicova T."/>
            <person name="Stankova E."/>
            <person name="Doskar J."/>
            <person name="Pantucek R."/>
        </authorList>
    </citation>
    <scope>NUCLEOTIDE SEQUENCE [LARGE SCALE GENOMIC DNA]</scope>
    <source>
        <strain evidence="9 10">CCM 9025</strain>
    </source>
</reference>
<evidence type="ECO:0000256" key="6">
    <source>
        <dbReference type="ARBA" id="ARBA00034125"/>
    </source>
</evidence>
<comment type="subcellular location">
    <subcellularLocation>
        <location evidence="1">Cell membrane</location>
        <topology evidence="1">Multi-pass membrane protein</topology>
    </subcellularLocation>
</comment>
<dbReference type="EMBL" id="CP086654">
    <property type="protein sequence ID" value="UEX91192.1"/>
    <property type="molecule type" value="Genomic_DNA"/>
</dbReference>
<keyword evidence="4 7" id="KW-1133">Transmembrane helix</keyword>
<evidence type="ECO:0000256" key="7">
    <source>
        <dbReference type="SAM" id="Phobius"/>
    </source>
</evidence>
<organism evidence="9 10">
    <name type="scientific">Staphylococcus ratti</name>
    <dbReference type="NCBI Taxonomy" id="2892440"/>
    <lineage>
        <taxon>Bacteria</taxon>
        <taxon>Bacillati</taxon>
        <taxon>Bacillota</taxon>
        <taxon>Bacilli</taxon>
        <taxon>Bacillales</taxon>
        <taxon>Staphylococcaceae</taxon>
        <taxon>Staphylococcus</taxon>
    </lineage>
</organism>
<sequence>MSILAGRILLESGAEANRIEDTMVRIAASYGFHEVQGYALNIYINFSLSPDHETRMVKINKSDTNLRKIFLVNQVSRQIAKNELSYEEAYALLKDIEKNTQRYKLWQKMLFAGMISMSFLYLVGGGWLELLPAMLAGALGFVVTEYMKSKQLTLFIPDMAGALVIGLVALSLNLWLESPNLWAIITAAVMPIVPGVLITTAIQDLFERHMLMFTAKFLEAIVTSFGIGAGITTAFLLIGG</sequence>
<evidence type="ECO:0000256" key="3">
    <source>
        <dbReference type="ARBA" id="ARBA00022692"/>
    </source>
</evidence>
<dbReference type="InterPro" id="IPR050539">
    <property type="entry name" value="ThrE_Dicarb/AminoAcid_Exp"/>
</dbReference>
<evidence type="ECO:0000259" key="8">
    <source>
        <dbReference type="Pfam" id="PF06738"/>
    </source>
</evidence>
<dbReference type="Proteomes" id="UP001197626">
    <property type="component" value="Chromosome"/>
</dbReference>
<dbReference type="PANTHER" id="PTHR34390">
    <property type="entry name" value="UPF0442 PROTEIN YJJB-RELATED"/>
    <property type="match status" value="1"/>
</dbReference>
<evidence type="ECO:0000256" key="1">
    <source>
        <dbReference type="ARBA" id="ARBA00004651"/>
    </source>
</evidence>
<dbReference type="PANTHER" id="PTHR34390:SF2">
    <property type="entry name" value="SUCCINATE TRANSPORTER SUBUNIT YJJP-RELATED"/>
    <property type="match status" value="1"/>
</dbReference>
<feature type="transmembrane region" description="Helical" evidence="7">
    <location>
        <begin position="154"/>
        <end position="175"/>
    </location>
</feature>
<feature type="transmembrane region" description="Helical" evidence="7">
    <location>
        <begin position="217"/>
        <end position="238"/>
    </location>
</feature>
<evidence type="ECO:0000256" key="4">
    <source>
        <dbReference type="ARBA" id="ARBA00022989"/>
    </source>
</evidence>
<evidence type="ECO:0000256" key="2">
    <source>
        <dbReference type="ARBA" id="ARBA00022475"/>
    </source>
</evidence>
<proteinExistence type="inferred from homology"/>
<feature type="transmembrane region" description="Helical" evidence="7">
    <location>
        <begin position="105"/>
        <end position="124"/>
    </location>
</feature>
<comment type="similarity">
    <text evidence="6">Belongs to the ThrE exporter (TC 2.A.79) family.</text>
</comment>
<accession>A0ABY3PFT7</accession>
<evidence type="ECO:0000256" key="5">
    <source>
        <dbReference type="ARBA" id="ARBA00023136"/>
    </source>
</evidence>
<keyword evidence="10" id="KW-1185">Reference proteome</keyword>
<keyword evidence="2" id="KW-1003">Cell membrane</keyword>
<keyword evidence="5 7" id="KW-0472">Membrane</keyword>
<gene>
    <name evidence="9" type="ORF">LN051_09960</name>
</gene>
<feature type="transmembrane region" description="Helical" evidence="7">
    <location>
        <begin position="181"/>
        <end position="205"/>
    </location>
</feature>
<dbReference type="InterPro" id="IPR010619">
    <property type="entry name" value="ThrE-like_N"/>
</dbReference>
<protein>
    <submittedName>
        <fullName evidence="9">Threonine/serine exporter family protein</fullName>
    </submittedName>
</protein>
<evidence type="ECO:0000313" key="10">
    <source>
        <dbReference type="Proteomes" id="UP001197626"/>
    </source>
</evidence>